<keyword evidence="1" id="KW-1133">Transmembrane helix</keyword>
<feature type="transmembrane region" description="Helical" evidence="1">
    <location>
        <begin position="42"/>
        <end position="62"/>
    </location>
</feature>
<reference evidence="3" key="1">
    <citation type="submission" date="2009-02" db="EMBL/GenBank/DDBJ databases">
        <title>The Genome Sequence of Shigella sp. D9.</title>
        <authorList>
            <consortium name="The Broad Institute Genome Sequencing Platform"/>
            <person name="Ward D."/>
            <person name="Young S.K."/>
            <person name="Kodira C.D."/>
            <person name="Zeng Q."/>
            <person name="Koehrsen M."/>
            <person name="Alvarado L."/>
            <person name="Berlin A."/>
            <person name="Borenstein D."/>
            <person name="Chen Z."/>
            <person name="Engels R."/>
            <person name="Freedman E."/>
            <person name="Gellesch M."/>
            <person name="Goldberg J."/>
            <person name="Griggs A."/>
            <person name="Gujja S."/>
            <person name="Heiman D."/>
            <person name="Hepburn T."/>
            <person name="Howarth C."/>
            <person name="Jen D."/>
            <person name="Larson L."/>
            <person name="Lewis B."/>
            <person name="Mehta T."/>
            <person name="Park D."/>
            <person name="Pearson M."/>
            <person name="Roberts A."/>
            <person name="Saif S."/>
            <person name="Shea T."/>
            <person name="Shenoy N."/>
            <person name="Sisk P."/>
            <person name="Stolte C."/>
            <person name="Sykes S."/>
            <person name="Walk T."/>
            <person name="White J."/>
            <person name="Yandava C."/>
            <person name="Allen-Vercoe E."/>
            <person name="Strauss J."/>
            <person name="Sibley C."/>
            <person name="White A."/>
            <person name="Ambrose C."/>
            <person name="Lander E."/>
            <person name="Nusbaum C."/>
            <person name="Galagan J."/>
            <person name="Birren B."/>
        </authorList>
    </citation>
    <scope>NUCLEOTIDE SEQUENCE [LARGE SCALE GENOMIC DNA]</scope>
    <source>
        <strain evidence="3">D11</strain>
    </source>
</reference>
<evidence type="ECO:0000313" key="3">
    <source>
        <dbReference type="Proteomes" id="UP000004650"/>
    </source>
</evidence>
<gene>
    <name evidence="2" type="ORF">PSAG_00684</name>
</gene>
<keyword evidence="1" id="KW-0472">Membrane</keyword>
<evidence type="ECO:0008006" key="4">
    <source>
        <dbReference type="Google" id="ProtNLM"/>
    </source>
</evidence>
<dbReference type="Proteomes" id="UP000004650">
    <property type="component" value="Unassembled WGS sequence"/>
</dbReference>
<proteinExistence type="predicted"/>
<evidence type="ECO:0000256" key="1">
    <source>
        <dbReference type="SAM" id="Phobius"/>
    </source>
</evidence>
<dbReference type="HOGENOM" id="CLU_128682_0_0_0"/>
<reference evidence="2 3" key="2">
    <citation type="submission" date="2013-10" db="EMBL/GenBank/DDBJ databases">
        <title>The Genome Sequence of Fusobacterium nucleatum subsp. animalis D11.</title>
        <authorList>
            <consortium name="The Broad Institute Genomics Platform"/>
            <person name="Earl A."/>
            <person name="Ward D."/>
            <person name="Feldgarden M."/>
            <person name="Gevers D."/>
            <person name="Kostic A."/>
            <person name="Garrett W."/>
            <person name="Young S.K."/>
            <person name="Zeng Q."/>
            <person name="Gargeya S."/>
            <person name="Fitzgerald M."/>
            <person name="Abouelleil A."/>
            <person name="Alvarado L."/>
            <person name="Berlin A.M."/>
            <person name="Chapman S.B."/>
            <person name="Gainer-Dewar J."/>
            <person name="Goldberg J."/>
            <person name="Gnerre S."/>
            <person name="Griggs A."/>
            <person name="Gujja S."/>
            <person name="Hansen M."/>
            <person name="Howarth C."/>
            <person name="Imamovic A."/>
            <person name="Ireland A."/>
            <person name="Larimer J."/>
            <person name="McCowan C."/>
            <person name="Murphy C."/>
            <person name="Pearson M."/>
            <person name="Poon T.W."/>
            <person name="Priest M."/>
            <person name="Roberts A."/>
            <person name="Saif S."/>
            <person name="Shea T."/>
            <person name="Sykes S."/>
            <person name="Wortman J."/>
            <person name="Nusbaum C."/>
            <person name="Birren B."/>
        </authorList>
    </citation>
    <scope>NUCLEOTIDE SEQUENCE [LARGE SCALE GENOMIC DNA]</scope>
    <source>
        <strain evidence="2 3">D11</strain>
    </source>
</reference>
<dbReference type="EMBL" id="ACDS02000144">
    <property type="protein sequence ID" value="EFD80649.1"/>
    <property type="molecule type" value="Genomic_DNA"/>
</dbReference>
<protein>
    <recommendedName>
        <fullName evidence="4">HrgC protein</fullName>
    </recommendedName>
</protein>
<accession>D6BEQ2</accession>
<evidence type="ECO:0000313" key="2">
    <source>
        <dbReference type="EMBL" id="EFD80649.1"/>
    </source>
</evidence>
<sequence>MAIKVKLEKDGFIKDGFVGYSWTSLFFNVWVPASRLDFDGFIIFFIVYLIETILPAFIMITLIRTQNINNFSSVSILQFSFYIVNVIVGFWYNKYYTQKMLKNGWKLLENDDYSSAILKGYRYLDYTESEISDNNKMQEYSEIIAEAKRKERNKLIYFLLALGLIICLIVCLAIYFKKFERNQLCQ</sequence>
<dbReference type="AlphaFoldDB" id="D6BEQ2"/>
<organism evidence="2 3">
    <name type="scientific">Fusobacterium animalis D11</name>
    <dbReference type="NCBI Taxonomy" id="556264"/>
    <lineage>
        <taxon>Bacteria</taxon>
        <taxon>Fusobacteriati</taxon>
        <taxon>Fusobacteriota</taxon>
        <taxon>Fusobacteriia</taxon>
        <taxon>Fusobacteriales</taxon>
        <taxon>Fusobacteriaceae</taxon>
        <taxon>Fusobacterium</taxon>
    </lineage>
</organism>
<feature type="transmembrane region" description="Helical" evidence="1">
    <location>
        <begin position="74"/>
        <end position="92"/>
    </location>
</feature>
<comment type="caution">
    <text evidence="2">The sequence shown here is derived from an EMBL/GenBank/DDBJ whole genome shotgun (WGS) entry which is preliminary data.</text>
</comment>
<feature type="transmembrane region" description="Helical" evidence="1">
    <location>
        <begin position="155"/>
        <end position="176"/>
    </location>
</feature>
<keyword evidence="1" id="KW-0812">Transmembrane</keyword>
<feature type="transmembrane region" description="Helical" evidence="1">
    <location>
        <begin position="12"/>
        <end position="30"/>
    </location>
</feature>
<name>D6BEQ2_9FUSO</name>